<accession>A0A921FTV4</accession>
<proteinExistence type="inferred from homology"/>
<evidence type="ECO:0000313" key="3">
    <source>
        <dbReference type="Proteomes" id="UP000715651"/>
    </source>
</evidence>
<gene>
    <name evidence="2" type="ORF">K8U78_01845</name>
</gene>
<dbReference type="AlphaFoldDB" id="A0A921FTV4"/>
<reference evidence="2" key="1">
    <citation type="journal article" date="2021" name="PeerJ">
        <title>Extensive microbial diversity within the chicken gut microbiome revealed by metagenomics and culture.</title>
        <authorList>
            <person name="Gilroy R."/>
            <person name="Ravi A."/>
            <person name="Getino M."/>
            <person name="Pursley I."/>
            <person name="Horton D.L."/>
            <person name="Alikhan N.F."/>
            <person name="Baker D."/>
            <person name="Gharbi K."/>
            <person name="Hall N."/>
            <person name="Watson M."/>
            <person name="Adriaenssens E.M."/>
            <person name="Foster-Nyarko E."/>
            <person name="Jarju S."/>
            <person name="Secka A."/>
            <person name="Antonio M."/>
            <person name="Oren A."/>
            <person name="Chaudhuri R.R."/>
            <person name="La Ragione R."/>
            <person name="Hildebrand F."/>
            <person name="Pallen M.J."/>
        </authorList>
    </citation>
    <scope>NUCLEOTIDE SEQUENCE</scope>
    <source>
        <strain evidence="2">578</strain>
    </source>
</reference>
<dbReference type="EMBL" id="DYWK01000003">
    <property type="protein sequence ID" value="HJF17899.1"/>
    <property type="molecule type" value="Genomic_DNA"/>
</dbReference>
<reference evidence="2" key="2">
    <citation type="submission" date="2021-09" db="EMBL/GenBank/DDBJ databases">
        <authorList>
            <person name="Gilroy R."/>
        </authorList>
    </citation>
    <scope>NUCLEOTIDE SEQUENCE</scope>
    <source>
        <strain evidence="2">578</strain>
    </source>
</reference>
<dbReference type="InterPro" id="IPR036165">
    <property type="entry name" value="YefM-like_sf"/>
</dbReference>
<organism evidence="2 3">
    <name type="scientific">Aeriscardovia aeriphila</name>
    <dbReference type="NCBI Taxonomy" id="218139"/>
    <lineage>
        <taxon>Bacteria</taxon>
        <taxon>Bacillati</taxon>
        <taxon>Actinomycetota</taxon>
        <taxon>Actinomycetes</taxon>
        <taxon>Bifidobacteriales</taxon>
        <taxon>Bifidobacteriaceae</taxon>
        <taxon>Aeriscardovia</taxon>
    </lineage>
</organism>
<evidence type="ECO:0000256" key="1">
    <source>
        <dbReference type="ARBA" id="ARBA00009981"/>
    </source>
</evidence>
<dbReference type="SUPFAM" id="SSF143120">
    <property type="entry name" value="YefM-like"/>
    <property type="match status" value="1"/>
</dbReference>
<evidence type="ECO:0000313" key="2">
    <source>
        <dbReference type="EMBL" id="HJF17899.1"/>
    </source>
</evidence>
<protein>
    <submittedName>
        <fullName evidence="2">Type II toxin-antitoxin system Phd/YefM family antitoxin</fullName>
    </submittedName>
</protein>
<name>A0A921FTV4_9BIFI</name>
<comment type="caution">
    <text evidence="2">The sequence shown here is derived from an EMBL/GenBank/DDBJ whole genome shotgun (WGS) entry which is preliminary data.</text>
</comment>
<sequence length="73" mass="8365">MPYSASFTDAARNFSRVTKQVAEQNVEVTIFKNNKPFVKIVPVSVDPVEEKRSAAIHEIGQEYWDLLEKMAHE</sequence>
<dbReference type="Proteomes" id="UP000715651">
    <property type="component" value="Unassembled WGS sequence"/>
</dbReference>
<comment type="similarity">
    <text evidence="1">Belongs to the phD/YefM antitoxin family.</text>
</comment>